<protein>
    <submittedName>
        <fullName evidence="2">General stress protein</fullName>
    </submittedName>
</protein>
<proteinExistence type="predicted"/>
<dbReference type="PANTHER" id="PTHR34818:SF1">
    <property type="entry name" value="PROTEIN BLI-3"/>
    <property type="match status" value="1"/>
</dbReference>
<evidence type="ECO:0000259" key="1">
    <source>
        <dbReference type="Pfam" id="PF01243"/>
    </source>
</evidence>
<reference evidence="2 3" key="1">
    <citation type="submission" date="2019-11" db="EMBL/GenBank/DDBJ databases">
        <title>Genome sequences of 17 halophilic strains isolated from different environments.</title>
        <authorList>
            <person name="Furrow R.E."/>
        </authorList>
    </citation>
    <scope>NUCLEOTIDE SEQUENCE [LARGE SCALE GENOMIC DNA]</scope>
    <source>
        <strain evidence="2 3">22514_16_FS</strain>
    </source>
</reference>
<dbReference type="Proteomes" id="UP000468638">
    <property type="component" value="Unassembled WGS sequence"/>
</dbReference>
<accession>A0A6I5A4W1</accession>
<sequence length="141" mass="16656">MNQEQIKSKIQEVLDTHKVGSLATVQDGKPHSRYMTFHQEDMNLYTATDKDTHKVEEVERNPFVHILVGYDGKGFEDPYVEVEGRAKINDSKEMKEKLWNDYMKHWFSEPEDEDYIILEIHPTQIRLMNVEGEESPQIYKP</sequence>
<dbReference type="Pfam" id="PF01243">
    <property type="entry name" value="PNPOx_N"/>
    <property type="match status" value="1"/>
</dbReference>
<gene>
    <name evidence="2" type="ORF">GLW05_17375</name>
</gene>
<organism evidence="2 3">
    <name type="scientific">Pontibacillus yanchengensis</name>
    <dbReference type="NCBI Taxonomy" id="462910"/>
    <lineage>
        <taxon>Bacteria</taxon>
        <taxon>Bacillati</taxon>
        <taxon>Bacillota</taxon>
        <taxon>Bacilli</taxon>
        <taxon>Bacillales</taxon>
        <taxon>Bacillaceae</taxon>
        <taxon>Pontibacillus</taxon>
    </lineage>
</organism>
<dbReference type="InterPro" id="IPR012349">
    <property type="entry name" value="Split_barrel_FMN-bd"/>
</dbReference>
<dbReference type="OrthoDB" id="5431160at2"/>
<dbReference type="EMBL" id="WMEQ01000016">
    <property type="protein sequence ID" value="MYL35352.1"/>
    <property type="molecule type" value="Genomic_DNA"/>
</dbReference>
<dbReference type="AlphaFoldDB" id="A0A6I5A4W1"/>
<evidence type="ECO:0000313" key="2">
    <source>
        <dbReference type="EMBL" id="MYL35352.1"/>
    </source>
</evidence>
<dbReference type="PANTHER" id="PTHR34818">
    <property type="entry name" value="PROTEIN BLI-3"/>
    <property type="match status" value="1"/>
</dbReference>
<dbReference type="InterPro" id="IPR011576">
    <property type="entry name" value="Pyridox_Oxase_N"/>
</dbReference>
<comment type="caution">
    <text evidence="2">The sequence shown here is derived from an EMBL/GenBank/DDBJ whole genome shotgun (WGS) entry which is preliminary data.</text>
</comment>
<evidence type="ECO:0000313" key="3">
    <source>
        <dbReference type="Proteomes" id="UP000468638"/>
    </source>
</evidence>
<dbReference type="SUPFAM" id="SSF50475">
    <property type="entry name" value="FMN-binding split barrel"/>
    <property type="match status" value="1"/>
</dbReference>
<dbReference type="RefSeq" id="WP_160847159.1">
    <property type="nucleotide sequence ID" value="NZ_WMEQ01000016.1"/>
</dbReference>
<feature type="domain" description="Pyridoxamine 5'-phosphate oxidase N-terminal" evidence="1">
    <location>
        <begin position="7"/>
        <end position="128"/>
    </location>
</feature>
<dbReference type="InterPro" id="IPR052917">
    <property type="entry name" value="Stress-Dev_Protein"/>
</dbReference>
<dbReference type="Gene3D" id="2.30.110.10">
    <property type="entry name" value="Electron Transport, Fmn-binding Protein, Chain A"/>
    <property type="match status" value="1"/>
</dbReference>
<name>A0A6I5A4W1_9BACI</name>